<reference evidence="2" key="1">
    <citation type="submission" date="2019-03" db="EMBL/GenBank/DDBJ databases">
        <title>WGS assembly of Setaria viridis.</title>
        <authorList>
            <person name="Huang P."/>
            <person name="Jenkins J."/>
            <person name="Grimwood J."/>
            <person name="Barry K."/>
            <person name="Healey A."/>
            <person name="Mamidi S."/>
            <person name="Sreedasyam A."/>
            <person name="Shu S."/>
            <person name="Feldman M."/>
            <person name="Wu J."/>
            <person name="Yu Y."/>
            <person name="Chen C."/>
            <person name="Johnson J."/>
            <person name="Rokhsar D."/>
            <person name="Baxter I."/>
            <person name="Schmutz J."/>
            <person name="Brutnell T."/>
            <person name="Kellogg E."/>
        </authorList>
    </citation>
    <scope>NUCLEOTIDE SEQUENCE [LARGE SCALE GENOMIC DNA]</scope>
</reference>
<name>A0A4U6VGE1_SETVI</name>
<evidence type="ECO:0000256" key="1">
    <source>
        <dbReference type="SAM" id="MobiDB-lite"/>
    </source>
</evidence>
<feature type="region of interest" description="Disordered" evidence="1">
    <location>
        <begin position="16"/>
        <end position="84"/>
    </location>
</feature>
<feature type="region of interest" description="Disordered" evidence="1">
    <location>
        <begin position="96"/>
        <end position="198"/>
    </location>
</feature>
<protein>
    <submittedName>
        <fullName evidence="2">Uncharacterized protein</fullName>
    </submittedName>
</protein>
<dbReference type="Proteomes" id="UP000298652">
    <property type="component" value="Chromosome 3"/>
</dbReference>
<dbReference type="EMBL" id="CM016554">
    <property type="protein sequence ID" value="TKW27735.1"/>
    <property type="molecule type" value="Genomic_DNA"/>
</dbReference>
<dbReference type="AlphaFoldDB" id="A0A4U6VGE1"/>
<accession>A0A4U6VGE1</accession>
<gene>
    <name evidence="2" type="ORF">SEVIR_3G276900v2</name>
</gene>
<proteinExistence type="predicted"/>
<organism evidence="2 3">
    <name type="scientific">Setaria viridis</name>
    <name type="common">Green bristlegrass</name>
    <name type="synonym">Setaria italica subsp. viridis</name>
    <dbReference type="NCBI Taxonomy" id="4556"/>
    <lineage>
        <taxon>Eukaryota</taxon>
        <taxon>Viridiplantae</taxon>
        <taxon>Streptophyta</taxon>
        <taxon>Embryophyta</taxon>
        <taxon>Tracheophyta</taxon>
        <taxon>Spermatophyta</taxon>
        <taxon>Magnoliopsida</taxon>
        <taxon>Liliopsida</taxon>
        <taxon>Poales</taxon>
        <taxon>Poaceae</taxon>
        <taxon>PACMAD clade</taxon>
        <taxon>Panicoideae</taxon>
        <taxon>Panicodae</taxon>
        <taxon>Paniceae</taxon>
        <taxon>Cenchrinae</taxon>
        <taxon>Setaria</taxon>
    </lineage>
</organism>
<evidence type="ECO:0000313" key="2">
    <source>
        <dbReference type="EMBL" id="TKW27735.1"/>
    </source>
</evidence>
<dbReference type="Gramene" id="TKW27735">
    <property type="protein sequence ID" value="TKW27735"/>
    <property type="gene ID" value="SEVIR_3G276900v2"/>
</dbReference>
<feature type="compositionally biased region" description="Low complexity" evidence="1">
    <location>
        <begin position="38"/>
        <end position="66"/>
    </location>
</feature>
<feature type="compositionally biased region" description="Pro residues" evidence="1">
    <location>
        <begin position="175"/>
        <end position="188"/>
    </location>
</feature>
<sequence>MKMNMKRFYTARARARRAPLATRHVDAAHWHSASTRSPAAAGRRLTRPAATPPRSTLSARAPAATCPTPPQPRRLEHPPRQPNALAKPFLTRTLISPKPVTSPATPHRSPLLSANGTATINGCNSAPAPLRSPAASPSPASFAAPPRPYKWRPGATCAPFPRSPNLTALPCSVSRPPPSHLSVEPPPSQLSAPRHHHR</sequence>
<evidence type="ECO:0000313" key="3">
    <source>
        <dbReference type="Proteomes" id="UP000298652"/>
    </source>
</evidence>
<feature type="compositionally biased region" description="Low complexity" evidence="1">
    <location>
        <begin position="125"/>
        <end position="144"/>
    </location>
</feature>
<feature type="compositionally biased region" description="Polar residues" evidence="1">
    <location>
        <begin position="112"/>
        <end position="124"/>
    </location>
</feature>
<keyword evidence="3" id="KW-1185">Reference proteome</keyword>